<dbReference type="Gene3D" id="3.40.80.10">
    <property type="entry name" value="Peptidoglycan recognition protein-like"/>
    <property type="match status" value="1"/>
</dbReference>
<dbReference type="SMART" id="SM00644">
    <property type="entry name" value="Ami_2"/>
    <property type="match status" value="1"/>
</dbReference>
<gene>
    <name evidence="2" type="ORF">LCGC14_1212640</name>
</gene>
<dbReference type="SUPFAM" id="SSF55846">
    <property type="entry name" value="N-acetylmuramoyl-L-alanine amidase-like"/>
    <property type="match status" value="1"/>
</dbReference>
<feature type="domain" description="N-acetylmuramoyl-L-alanine amidase" evidence="1">
    <location>
        <begin position="3"/>
        <end position="112"/>
    </location>
</feature>
<dbReference type="PANTHER" id="PTHR34512:SF30">
    <property type="entry name" value="OUTER MEMBRANE PROTEIN ASSEMBLY FACTOR BAMB"/>
    <property type="match status" value="1"/>
</dbReference>
<dbReference type="InterPro" id="IPR015943">
    <property type="entry name" value="WD40/YVTN_repeat-like_dom_sf"/>
</dbReference>
<dbReference type="CDD" id="cd06583">
    <property type="entry name" value="PGRP"/>
    <property type="match status" value="1"/>
</dbReference>
<evidence type="ECO:0000313" key="2">
    <source>
        <dbReference type="EMBL" id="KKM93019.1"/>
    </source>
</evidence>
<dbReference type="SUPFAM" id="SSF50998">
    <property type="entry name" value="Quinoprotein alcohol dehydrogenase-like"/>
    <property type="match status" value="2"/>
</dbReference>
<dbReference type="InterPro" id="IPR002372">
    <property type="entry name" value="PQQ_rpt_dom"/>
</dbReference>
<accession>A0A0F9LDH8</accession>
<sequence>MIGADVALKRLCLPEAEVSAHYMIAADGRVTQMVAEDRRAWHAGAASWGGVSDVNSCSIGIELDNTGLSGFSAPLMLALEDLLDGIMTRWAIPPKRVIGHSDCAPGRKIDPGPRFDWRRLALGGRAVWQNKNERQYPQEDVLVQDGLVFTVINKAGPSLLALDEVTGQLRWAYGPMVASSPEEAQMRFEAAPTGGPRTVYVGYVLDNIEGETHTDTEYGVIAFDSTTGRMQWRAPLCRLQPGKFAGGFAEKRRNRIRSFTSPPLYHQGTVYYNTNAGAVAALDALSGRVKWLMRYPYWPGVHDATRQFGRLTPIHGGTELVRPHFPMFWLNQRPLLVGERVYVLPVDTRLMMCLDRRSGRVLWSRPKNSEGFNYLMGPIATGELVLVNNGRNGRVFGSSYKSGPPIELLDPNTGKAVWKAPNLIMRDEQPVMKHYRYGTSLWFRTNWRWFENGARPLLTRDGKLYISCWTDMSIWWRPGCYVFHLTGVDLNKRKIDFMRRYYTTTTLAHAESTINTTAPEELKDMEDLPNKTADIKDFIRKLKEVIADTVPVNEYGPFMPFSRVTFRRYGVPFELRFGPRSVAMVYDRQAVDRVLATRKDPVSEFARAELAVADARYSQASAMLNKCLTTMSSEDLDFRAAVNQQLYRVHQHLARKAIRSGDAAGELANALGMSRTASTLAEEIETMFAVSEAYEHQGDPAAAARALRTVVSTYGNHEYPVSPLMLADPAKVLGTARAVMDRTRPLINKEFFGGELGRSLTLMKQGLGLYLSTVSPLPKALTSRAGELASARLIRLQRLSSELAEQTEKVAAAALAGKTPEEKLQRLWEFPATKASQQTLEVLLAAAAKTEGAAGRRRMWRLADAARISALSVPEKYRPRVLAPKPTGGAETIELPQQPRKLEFTDTGGAARLVLARRGNRSVRSELLFIGARIRKRLDNKFSLSAMDLTSGKQLWRKTDMRLKGTGQEPGFFEAFVHGDRVIVHGLYDVLAFTLNKGDLLWRYRVPFDFEVVDAVLSGDLLLLSGKTETIALYVKTDNPNGEVAWQVKEMGDVYDPLYMRGDRLISVRKLPFNVTVRFRATGKLIGRLSLPDLSMHRAHPLLEQGPRALPVAHAEELLVVTDGWYYIVIDTDRLKVLWKRLIDNNDVTREPAMRFALSGKYLLVLKEDYVEKAIYMLDARSGELLWQRDPKNSRGPQPMHSSIIDGERAYGIEVHPGQGFYLRGVNCKTGKVLFRTEVKDYQGKPKVRLWPRQFGKHVTVQVKQARRFELRVFDVSGRGKLVHTLSTKGDGDFGQHGRVSATVQNARAVMLSKDKLDM</sequence>
<proteinExistence type="predicted"/>
<protein>
    <recommendedName>
        <fullName evidence="1">N-acetylmuramoyl-L-alanine amidase domain-containing protein</fullName>
    </recommendedName>
</protein>
<organism evidence="2">
    <name type="scientific">marine sediment metagenome</name>
    <dbReference type="NCBI Taxonomy" id="412755"/>
    <lineage>
        <taxon>unclassified sequences</taxon>
        <taxon>metagenomes</taxon>
        <taxon>ecological metagenomes</taxon>
    </lineage>
</organism>
<dbReference type="GO" id="GO:0009253">
    <property type="term" value="P:peptidoglycan catabolic process"/>
    <property type="evidence" value="ECO:0007669"/>
    <property type="project" value="InterPro"/>
</dbReference>
<comment type="caution">
    <text evidence="2">The sequence shown here is derived from an EMBL/GenBank/DDBJ whole genome shotgun (WGS) entry which is preliminary data.</text>
</comment>
<name>A0A0F9LDH8_9ZZZZ</name>
<evidence type="ECO:0000259" key="1">
    <source>
        <dbReference type="SMART" id="SM00644"/>
    </source>
</evidence>
<dbReference type="Gene3D" id="2.130.10.10">
    <property type="entry name" value="YVTN repeat-like/Quinoprotein amine dehydrogenase"/>
    <property type="match status" value="3"/>
</dbReference>
<dbReference type="GO" id="GO:0008745">
    <property type="term" value="F:N-acetylmuramoyl-L-alanine amidase activity"/>
    <property type="evidence" value="ECO:0007669"/>
    <property type="project" value="InterPro"/>
</dbReference>
<dbReference type="InterPro" id="IPR018391">
    <property type="entry name" value="PQQ_b-propeller_rpt"/>
</dbReference>
<dbReference type="SMART" id="SM00564">
    <property type="entry name" value="PQQ"/>
    <property type="match status" value="8"/>
</dbReference>
<dbReference type="InterPro" id="IPR002502">
    <property type="entry name" value="Amidase_domain"/>
</dbReference>
<dbReference type="InterPro" id="IPR011047">
    <property type="entry name" value="Quinoprotein_ADH-like_sf"/>
</dbReference>
<dbReference type="PANTHER" id="PTHR34512">
    <property type="entry name" value="CELL SURFACE PROTEIN"/>
    <property type="match status" value="1"/>
</dbReference>
<dbReference type="Pfam" id="PF01510">
    <property type="entry name" value="Amidase_2"/>
    <property type="match status" value="1"/>
</dbReference>
<dbReference type="Pfam" id="PF13360">
    <property type="entry name" value="PQQ_2"/>
    <property type="match status" value="4"/>
</dbReference>
<dbReference type="EMBL" id="LAZR01006322">
    <property type="protein sequence ID" value="KKM93019.1"/>
    <property type="molecule type" value="Genomic_DNA"/>
</dbReference>
<dbReference type="InterPro" id="IPR036505">
    <property type="entry name" value="Amidase/PGRP_sf"/>
</dbReference>
<reference evidence="2" key="1">
    <citation type="journal article" date="2015" name="Nature">
        <title>Complex archaea that bridge the gap between prokaryotes and eukaryotes.</title>
        <authorList>
            <person name="Spang A."/>
            <person name="Saw J.H."/>
            <person name="Jorgensen S.L."/>
            <person name="Zaremba-Niedzwiedzka K."/>
            <person name="Martijn J."/>
            <person name="Lind A.E."/>
            <person name="van Eijk R."/>
            <person name="Schleper C."/>
            <person name="Guy L."/>
            <person name="Ettema T.J."/>
        </authorList>
    </citation>
    <scope>NUCLEOTIDE SEQUENCE</scope>
</reference>